<organism evidence="1 2">
    <name type="scientific">Pandoraea oxalativorans</name>
    <dbReference type="NCBI Taxonomy" id="573737"/>
    <lineage>
        <taxon>Bacteria</taxon>
        <taxon>Pseudomonadati</taxon>
        <taxon>Pseudomonadota</taxon>
        <taxon>Betaproteobacteria</taxon>
        <taxon>Burkholderiales</taxon>
        <taxon>Burkholderiaceae</taxon>
        <taxon>Pandoraea</taxon>
    </lineage>
</organism>
<evidence type="ECO:0000313" key="1">
    <source>
        <dbReference type="EMBL" id="AKK24816.1"/>
    </source>
</evidence>
<dbReference type="Proteomes" id="UP000035050">
    <property type="component" value="Plasmid pPO70-1"/>
</dbReference>
<dbReference type="KEGG" id="pox:MB84_28970"/>
<evidence type="ECO:0000313" key="2">
    <source>
        <dbReference type="Proteomes" id="UP000035050"/>
    </source>
</evidence>
<keyword evidence="1" id="KW-0614">Plasmid</keyword>
<accession>A0A0G3IG55</accession>
<gene>
    <name evidence="1" type="ORF">MB84_28970</name>
</gene>
<name>A0A0G3IG55_9BURK</name>
<dbReference type="PATRIC" id="fig|573737.6.peg.5766"/>
<dbReference type="EMBL" id="CP011518">
    <property type="protein sequence ID" value="AKK24816.1"/>
    <property type="molecule type" value="Genomic_DNA"/>
</dbReference>
<geneLocation type="plasmid" evidence="1 2">
    <name>pPO70-1</name>
</geneLocation>
<sequence length="78" mass="8486">MFSPRVGLVKRVKPVVEVGMQCGDAVVDFPAKGDAIERVEPRLVRPLDDAVGPGDRTRVRVGLMFFAGGRHSYAWCSG</sequence>
<keyword evidence="2" id="KW-1185">Reference proteome</keyword>
<reference evidence="1" key="1">
    <citation type="submission" date="2016-06" db="EMBL/GenBank/DDBJ databases">
        <title>Pandoraea oxalativorans DSM 23570 Genome Sequencing.</title>
        <authorList>
            <person name="Ee R."/>
            <person name="Lim Y.-L."/>
            <person name="Yong D."/>
            <person name="Yin W.-F."/>
            <person name="Chan K.-G."/>
        </authorList>
    </citation>
    <scope>NUCLEOTIDE SEQUENCE</scope>
    <source>
        <strain evidence="1">DSM 23570</strain>
        <plasmid evidence="1">pPO70-1</plasmid>
    </source>
</reference>
<proteinExistence type="predicted"/>
<dbReference type="AlphaFoldDB" id="A0A0G3IG55"/>
<protein>
    <submittedName>
        <fullName evidence="1">Uncharacterized protein</fullName>
    </submittedName>
</protein>